<accession>A0A4Q1K4R6</accession>
<reference evidence="3" key="1">
    <citation type="submission" date="2019-01" db="EMBL/GenBank/DDBJ databases">
        <title>Cytophagaceae bacterium strain CAR-16.</title>
        <authorList>
            <person name="Chen W.-M."/>
        </authorList>
    </citation>
    <scope>NUCLEOTIDE SEQUENCE [LARGE SCALE GENOMIC DNA]</scope>
    <source>
        <strain evidence="3">LLJ-11</strain>
    </source>
</reference>
<dbReference type="EMBL" id="SBKO01000001">
    <property type="protein sequence ID" value="RXR20557.1"/>
    <property type="molecule type" value="Genomic_DNA"/>
</dbReference>
<dbReference type="OrthoDB" id="1187639at2"/>
<evidence type="ECO:0000313" key="3">
    <source>
        <dbReference type="Proteomes" id="UP000290283"/>
    </source>
</evidence>
<feature type="signal peptide" evidence="1">
    <location>
        <begin position="1"/>
        <end position="25"/>
    </location>
</feature>
<dbReference type="AlphaFoldDB" id="A0A4Q1K4R6"/>
<comment type="caution">
    <text evidence="2">The sequence shown here is derived from an EMBL/GenBank/DDBJ whole genome shotgun (WGS) entry which is preliminary data.</text>
</comment>
<feature type="chain" id="PRO_5020549235" evidence="1">
    <location>
        <begin position="26"/>
        <end position="239"/>
    </location>
</feature>
<name>A0A4Q1K4R6_9FLAO</name>
<proteinExistence type="predicted"/>
<organism evidence="2 3">
    <name type="scientific">Flavobacterium amnicola</name>
    <dbReference type="NCBI Taxonomy" id="2506422"/>
    <lineage>
        <taxon>Bacteria</taxon>
        <taxon>Pseudomonadati</taxon>
        <taxon>Bacteroidota</taxon>
        <taxon>Flavobacteriia</taxon>
        <taxon>Flavobacteriales</taxon>
        <taxon>Flavobacteriaceae</taxon>
        <taxon>Flavobacterium</taxon>
    </lineage>
</organism>
<evidence type="ECO:0000313" key="2">
    <source>
        <dbReference type="EMBL" id="RXR20557.1"/>
    </source>
</evidence>
<dbReference type="Proteomes" id="UP000290283">
    <property type="component" value="Unassembled WGS sequence"/>
</dbReference>
<keyword evidence="1" id="KW-0732">Signal</keyword>
<keyword evidence="3" id="KW-1185">Reference proteome</keyword>
<evidence type="ECO:0000256" key="1">
    <source>
        <dbReference type="SAM" id="SignalP"/>
    </source>
</evidence>
<sequence length="239" mass="28434">MNISKFFKKKPVLIVLFTFSVNLFCAQTNTINELDKIDHTIGNQSLPYLNGKLHLNYDNTIEENNHRYFDKNQFVTGDIVYTGDNYSGLQLKYDIKEDVLVCLPDQENNYIKVNLISEYVNAFSLGNKKFINLTNDLKSKSKKGFYEKRFESKNVILYIKHFKNAQETFKNNRKQIEYFYNKEHVIYAKGTYFSFETERDLIEIFPEMKTEIKNYYEKNQKLEKDNKTEFVLAFLKSLK</sequence>
<dbReference type="RefSeq" id="WP_129433482.1">
    <property type="nucleotide sequence ID" value="NZ_SBKO01000001.1"/>
</dbReference>
<protein>
    <submittedName>
        <fullName evidence="2">Uncharacterized protein</fullName>
    </submittedName>
</protein>
<gene>
    <name evidence="2" type="ORF">EQG63_01085</name>
</gene>